<feature type="transmembrane region" description="Helical" evidence="1">
    <location>
        <begin position="121"/>
        <end position="145"/>
    </location>
</feature>
<sequence length="151" mass="17599">MMINQTVICTFFSISNPRTWKAPLIEDRLPAGRRFFLLVQNAFTVYRHNTKDSRVRAGKWRFSRKNTVNNNPYHSNNLLYKTNSAGTTGCFTNEHRRKSRLPESRLSINPFENKTTGRADFFGAAFYFMCKLLNVSLGFLNVYVIELFLNK</sequence>
<dbReference type="Proteomes" id="UP000192796">
    <property type="component" value="Unassembled WGS sequence"/>
</dbReference>
<keyword evidence="1" id="KW-1133">Transmembrane helix</keyword>
<organism evidence="2 3">
    <name type="scientific">Niastella vici</name>
    <dbReference type="NCBI Taxonomy" id="1703345"/>
    <lineage>
        <taxon>Bacteria</taxon>
        <taxon>Pseudomonadati</taxon>
        <taxon>Bacteroidota</taxon>
        <taxon>Chitinophagia</taxon>
        <taxon>Chitinophagales</taxon>
        <taxon>Chitinophagaceae</taxon>
        <taxon>Niastella</taxon>
    </lineage>
</organism>
<evidence type="ECO:0000256" key="1">
    <source>
        <dbReference type="SAM" id="Phobius"/>
    </source>
</evidence>
<protein>
    <submittedName>
        <fullName evidence="2">Uncharacterized protein</fullName>
    </submittedName>
</protein>
<accession>A0A1V9FRX9</accession>
<evidence type="ECO:0000313" key="2">
    <source>
        <dbReference type="EMBL" id="OQP61139.1"/>
    </source>
</evidence>
<name>A0A1V9FRX9_9BACT</name>
<gene>
    <name evidence="2" type="ORF">A3860_05320</name>
</gene>
<dbReference type="AlphaFoldDB" id="A0A1V9FRX9"/>
<reference evidence="2 3" key="1">
    <citation type="submission" date="2016-03" db="EMBL/GenBank/DDBJ databases">
        <title>Niastella vici sp. nov., isolated from farmland soil.</title>
        <authorList>
            <person name="Chen L."/>
            <person name="Wang D."/>
            <person name="Yang S."/>
            <person name="Wang G."/>
        </authorList>
    </citation>
    <scope>NUCLEOTIDE SEQUENCE [LARGE SCALE GENOMIC DNA]</scope>
    <source>
        <strain evidence="2 3">DJ57</strain>
    </source>
</reference>
<dbReference type="STRING" id="1703345.A3860_05320"/>
<comment type="caution">
    <text evidence="2">The sequence shown here is derived from an EMBL/GenBank/DDBJ whole genome shotgun (WGS) entry which is preliminary data.</text>
</comment>
<evidence type="ECO:0000313" key="3">
    <source>
        <dbReference type="Proteomes" id="UP000192796"/>
    </source>
</evidence>
<keyword evidence="1" id="KW-0812">Transmembrane</keyword>
<keyword evidence="1" id="KW-0472">Membrane</keyword>
<dbReference type="EMBL" id="LVYD01000058">
    <property type="protein sequence ID" value="OQP61139.1"/>
    <property type="molecule type" value="Genomic_DNA"/>
</dbReference>
<keyword evidence="3" id="KW-1185">Reference proteome</keyword>
<proteinExistence type="predicted"/>